<evidence type="ECO:0000256" key="1">
    <source>
        <dbReference type="SAM" id="MobiDB-lite"/>
    </source>
</evidence>
<protein>
    <submittedName>
        <fullName evidence="2">Uncharacterized protein</fullName>
    </submittedName>
</protein>
<sequence length="75" mass="8222">MGVEAAPGNKSKGSSIVKGSTDPKNPPTNPPVRQFANQLQQDIEDVTVEVIMDTPLSHTSFPRTQSPLYVTQRMR</sequence>
<proteinExistence type="predicted"/>
<organism evidence="2 3">
    <name type="scientific">Daphnia magna</name>
    <dbReference type="NCBI Taxonomy" id="35525"/>
    <lineage>
        <taxon>Eukaryota</taxon>
        <taxon>Metazoa</taxon>
        <taxon>Ecdysozoa</taxon>
        <taxon>Arthropoda</taxon>
        <taxon>Crustacea</taxon>
        <taxon>Branchiopoda</taxon>
        <taxon>Diplostraca</taxon>
        <taxon>Cladocera</taxon>
        <taxon>Anomopoda</taxon>
        <taxon>Daphniidae</taxon>
        <taxon>Daphnia</taxon>
    </lineage>
</organism>
<dbReference type="Proteomes" id="UP000076858">
    <property type="component" value="Unassembled WGS sequence"/>
</dbReference>
<evidence type="ECO:0000313" key="2">
    <source>
        <dbReference type="EMBL" id="KZS18993.1"/>
    </source>
</evidence>
<accession>A0A162PN37</accession>
<dbReference type="OrthoDB" id="19261at2759"/>
<name>A0A162PN37_9CRUS</name>
<keyword evidence="3" id="KW-1185">Reference proteome</keyword>
<reference evidence="2 3" key="1">
    <citation type="submission" date="2016-03" db="EMBL/GenBank/DDBJ databases">
        <title>EvidentialGene: Evidence-directed Construction of Genes on Genomes.</title>
        <authorList>
            <person name="Gilbert D.G."/>
            <person name="Choi J.-H."/>
            <person name="Mockaitis K."/>
            <person name="Colbourne J."/>
            <person name="Pfrender M."/>
        </authorList>
    </citation>
    <scope>NUCLEOTIDE SEQUENCE [LARGE SCALE GENOMIC DNA]</scope>
    <source>
        <strain evidence="2 3">Xinb3</strain>
        <tissue evidence="2">Complete organism</tissue>
    </source>
</reference>
<dbReference type="AlphaFoldDB" id="A0A162PN37"/>
<dbReference type="EMBL" id="LRGB01000469">
    <property type="protein sequence ID" value="KZS18993.1"/>
    <property type="molecule type" value="Genomic_DNA"/>
</dbReference>
<evidence type="ECO:0000313" key="3">
    <source>
        <dbReference type="Proteomes" id="UP000076858"/>
    </source>
</evidence>
<comment type="caution">
    <text evidence="2">The sequence shown here is derived from an EMBL/GenBank/DDBJ whole genome shotgun (WGS) entry which is preliminary data.</text>
</comment>
<gene>
    <name evidence="2" type="ORF">APZ42_014705</name>
</gene>
<feature type="region of interest" description="Disordered" evidence="1">
    <location>
        <begin position="1"/>
        <end position="33"/>
    </location>
</feature>